<dbReference type="Proteomes" id="UP001602245">
    <property type="component" value="Unassembled WGS sequence"/>
</dbReference>
<name>A0ABW6W6H8_9ACTN</name>
<proteinExistence type="predicted"/>
<comment type="caution">
    <text evidence="2">The sequence shown here is derived from an EMBL/GenBank/DDBJ whole genome shotgun (WGS) entry which is preliminary data.</text>
</comment>
<keyword evidence="3" id="KW-1185">Reference proteome</keyword>
<protein>
    <submittedName>
        <fullName evidence="2">Uncharacterized protein</fullName>
    </submittedName>
</protein>
<evidence type="ECO:0000313" key="2">
    <source>
        <dbReference type="EMBL" id="MFF5288608.1"/>
    </source>
</evidence>
<reference evidence="2 3" key="1">
    <citation type="submission" date="2024-10" db="EMBL/GenBank/DDBJ databases">
        <title>The Natural Products Discovery Center: Release of the First 8490 Sequenced Strains for Exploring Actinobacteria Biosynthetic Diversity.</title>
        <authorList>
            <person name="Kalkreuter E."/>
            <person name="Kautsar S.A."/>
            <person name="Yang D."/>
            <person name="Bader C.D."/>
            <person name="Teijaro C.N."/>
            <person name="Fluegel L."/>
            <person name="Davis C.M."/>
            <person name="Simpson J.R."/>
            <person name="Lauterbach L."/>
            <person name="Steele A.D."/>
            <person name="Gui C."/>
            <person name="Meng S."/>
            <person name="Li G."/>
            <person name="Viehrig K."/>
            <person name="Ye F."/>
            <person name="Su P."/>
            <person name="Kiefer A.F."/>
            <person name="Nichols A."/>
            <person name="Cepeda A.J."/>
            <person name="Yan W."/>
            <person name="Fan B."/>
            <person name="Jiang Y."/>
            <person name="Adhikari A."/>
            <person name="Zheng C.-J."/>
            <person name="Schuster L."/>
            <person name="Cowan T.M."/>
            <person name="Smanski M.J."/>
            <person name="Chevrette M.G."/>
            <person name="De Carvalho L.P.S."/>
            <person name="Shen B."/>
        </authorList>
    </citation>
    <scope>NUCLEOTIDE SEQUENCE [LARGE SCALE GENOMIC DNA]</scope>
    <source>
        <strain evidence="2 3">NPDC000087</strain>
    </source>
</reference>
<sequence>MNSAAVGVIGTLLGVVVGGALQEFREWRKRRWNKEDLLSDHKRIAYAQYVRSISASFAEAEAGVLAPREHGNLRAATAEIQILSAKAVSGPVSELTETVVKTHEELAKAASLSQTEKEKILAKIEDVNRARLAVIELFKGDLAVNSAGHSDRRHRDP</sequence>
<feature type="transmembrane region" description="Helical" evidence="1">
    <location>
        <begin position="6"/>
        <end position="24"/>
    </location>
</feature>
<evidence type="ECO:0000313" key="3">
    <source>
        <dbReference type="Proteomes" id="UP001602245"/>
    </source>
</evidence>
<keyword evidence="1" id="KW-0812">Transmembrane</keyword>
<dbReference type="EMBL" id="JBIAZU010000001">
    <property type="protein sequence ID" value="MFF5288608.1"/>
    <property type="molecule type" value="Genomic_DNA"/>
</dbReference>
<keyword evidence="1" id="KW-1133">Transmembrane helix</keyword>
<evidence type="ECO:0000256" key="1">
    <source>
        <dbReference type="SAM" id="Phobius"/>
    </source>
</evidence>
<gene>
    <name evidence="2" type="ORF">ACFY35_04165</name>
</gene>
<keyword evidence="1" id="KW-0472">Membrane</keyword>
<dbReference type="RefSeq" id="WP_157295106.1">
    <property type="nucleotide sequence ID" value="NZ_JBIAZU010000001.1"/>
</dbReference>
<organism evidence="2 3">
    <name type="scientific">Paractinoplanes globisporus</name>
    <dbReference type="NCBI Taxonomy" id="113565"/>
    <lineage>
        <taxon>Bacteria</taxon>
        <taxon>Bacillati</taxon>
        <taxon>Actinomycetota</taxon>
        <taxon>Actinomycetes</taxon>
        <taxon>Micromonosporales</taxon>
        <taxon>Micromonosporaceae</taxon>
        <taxon>Paractinoplanes</taxon>
    </lineage>
</organism>
<accession>A0ABW6W6H8</accession>